<feature type="compositionally biased region" description="Low complexity" evidence="1">
    <location>
        <begin position="48"/>
        <end position="57"/>
    </location>
</feature>
<organism evidence="2 3">
    <name type="scientific">Candidatus Williamhamiltonella defendens</name>
    <dbReference type="NCBI Taxonomy" id="138072"/>
    <lineage>
        <taxon>Bacteria</taxon>
        <taxon>Pseudomonadati</taxon>
        <taxon>Pseudomonadota</taxon>
        <taxon>Gammaproteobacteria</taxon>
        <taxon>Enterobacterales</taxon>
        <taxon>Enterobacteriaceae</taxon>
        <taxon>aphid secondary symbionts</taxon>
        <taxon>Candidatus Williamhamiltonella</taxon>
    </lineage>
</organism>
<accession>A0A2D3T1T0</accession>
<reference evidence="3" key="2">
    <citation type="submission" date="2017-11" db="EMBL/GenBank/DDBJ databases">
        <title>PacBio sequencing of new strain of the secondary endosymbiont Candidatus Hamiltonella defensa.</title>
        <authorList>
            <person name="Strand M.R."/>
            <person name="Oliver K."/>
        </authorList>
    </citation>
    <scope>NUCLEOTIDE SEQUENCE [LARGE SCALE GENOMIC DNA]</scope>
    <source>
        <strain evidence="3">A2C</strain>
    </source>
</reference>
<sequence>MEKLAKNGVMGGRGKFLLIFYTLNIKVMDELNIECGGFSPLRKINFSSNFSGSNYFGKTKSRGSLSDSP</sequence>
<dbReference type="Proteomes" id="UP000230008">
    <property type="component" value="Chromosome"/>
</dbReference>
<gene>
    <name evidence="2" type="ORF">BJP41_04825</name>
</gene>
<name>A0A2D3T1T0_9ENTR</name>
<feature type="region of interest" description="Disordered" evidence="1">
    <location>
        <begin position="48"/>
        <end position="69"/>
    </location>
</feature>
<evidence type="ECO:0000256" key="1">
    <source>
        <dbReference type="SAM" id="MobiDB-lite"/>
    </source>
</evidence>
<evidence type="ECO:0000313" key="2">
    <source>
        <dbReference type="EMBL" id="ATW29772.1"/>
    </source>
</evidence>
<proteinExistence type="predicted"/>
<reference evidence="3" key="1">
    <citation type="submission" date="2016-10" db="EMBL/GenBank/DDBJ databases">
        <authorList>
            <person name="Chevignon G."/>
        </authorList>
    </citation>
    <scope>NUCLEOTIDE SEQUENCE [LARGE SCALE GENOMIC DNA]</scope>
    <source>
        <strain evidence="3">A2C</strain>
    </source>
</reference>
<dbReference type="AlphaFoldDB" id="A0A2D3T1T0"/>
<evidence type="ECO:0000313" key="3">
    <source>
        <dbReference type="Proteomes" id="UP000230008"/>
    </source>
</evidence>
<dbReference type="EMBL" id="CP017606">
    <property type="protein sequence ID" value="ATW29772.1"/>
    <property type="molecule type" value="Genomic_DNA"/>
</dbReference>
<protein>
    <submittedName>
        <fullName evidence="2">Uncharacterized protein</fullName>
    </submittedName>
</protein>